<evidence type="ECO:0000313" key="1">
    <source>
        <dbReference type="EMBL" id="KIL41924.1"/>
    </source>
</evidence>
<sequence length="293" mass="33927">MIRTEELRTLPIEYDDVIWNSFARDHSVTAKSIEEKAKILKTMIRDGQATLNQKRMEWTNIGVTGIFQNYSVYENNRLELNELLYHLGLIPEVASIDGRLLTTEQTEELTSCCQQGKRYLRYTPNRLGKVDISHINDECCSQYVDLALKDKVAIWKETHLRKEFLNRVWKMEQAKTLTSEAFQSSTSVRLETGSLSLLKTPVTYKAVDVYQRFGSDTLIHCSYVNSETLDECAARGYLNKSELDSLRKLVDVQERYILMTRQTEEEKHRQLDFKSKKLSWISQSKSFGNGSAI</sequence>
<protein>
    <submittedName>
        <fullName evidence="1">Uncharacterized protein</fullName>
    </submittedName>
</protein>
<gene>
    <name evidence="1" type="ORF">SD70_03285</name>
</gene>
<comment type="caution">
    <text evidence="1">The sequence shown here is derived from an EMBL/GenBank/DDBJ whole genome shotgun (WGS) entry which is preliminary data.</text>
</comment>
<proteinExistence type="predicted"/>
<dbReference type="RefSeq" id="WP_041045660.1">
    <property type="nucleotide sequence ID" value="NZ_JXAK01000004.1"/>
</dbReference>
<dbReference type="EMBL" id="JXAK01000004">
    <property type="protein sequence ID" value="KIL41924.1"/>
    <property type="molecule type" value="Genomic_DNA"/>
</dbReference>
<reference evidence="1 2" key="1">
    <citation type="submission" date="2014-12" db="EMBL/GenBank/DDBJ databases">
        <title>Draft genome sequence of Paenibacillus kamchatkensis strain B-2647.</title>
        <authorList>
            <person name="Karlyshev A.V."/>
            <person name="Kudryashova E.B."/>
        </authorList>
    </citation>
    <scope>NUCLEOTIDE SEQUENCE [LARGE SCALE GENOMIC DNA]</scope>
    <source>
        <strain evidence="1 2">VKM B-2647</strain>
    </source>
</reference>
<dbReference type="Proteomes" id="UP000031967">
    <property type="component" value="Unassembled WGS sequence"/>
</dbReference>
<evidence type="ECO:0000313" key="2">
    <source>
        <dbReference type="Proteomes" id="UP000031967"/>
    </source>
</evidence>
<accession>A0ABR5ALL1</accession>
<organism evidence="1 2">
    <name type="scientific">Gordoniibacillus kamchatkensis</name>
    <dbReference type="NCBI Taxonomy" id="1590651"/>
    <lineage>
        <taxon>Bacteria</taxon>
        <taxon>Bacillati</taxon>
        <taxon>Bacillota</taxon>
        <taxon>Bacilli</taxon>
        <taxon>Bacillales</taxon>
        <taxon>Paenibacillaceae</taxon>
        <taxon>Gordoniibacillus</taxon>
    </lineage>
</organism>
<name>A0ABR5ALL1_9BACL</name>
<keyword evidence="2" id="KW-1185">Reference proteome</keyword>